<gene>
    <name evidence="1" type="ORF">BS47DRAFT_1292973</name>
</gene>
<evidence type="ECO:0000313" key="1">
    <source>
        <dbReference type="EMBL" id="KAF9516093.1"/>
    </source>
</evidence>
<protein>
    <submittedName>
        <fullName evidence="1">Uncharacterized protein</fullName>
    </submittedName>
</protein>
<comment type="caution">
    <text evidence="1">The sequence shown here is derived from an EMBL/GenBank/DDBJ whole genome shotgun (WGS) entry which is preliminary data.</text>
</comment>
<evidence type="ECO:0000313" key="2">
    <source>
        <dbReference type="Proteomes" id="UP000886523"/>
    </source>
</evidence>
<reference evidence="1" key="1">
    <citation type="journal article" date="2020" name="Nat. Commun.">
        <title>Large-scale genome sequencing of mycorrhizal fungi provides insights into the early evolution of symbiotic traits.</title>
        <authorList>
            <person name="Miyauchi S."/>
            <person name="Kiss E."/>
            <person name="Kuo A."/>
            <person name="Drula E."/>
            <person name="Kohler A."/>
            <person name="Sanchez-Garcia M."/>
            <person name="Morin E."/>
            <person name="Andreopoulos B."/>
            <person name="Barry K.W."/>
            <person name="Bonito G."/>
            <person name="Buee M."/>
            <person name="Carver A."/>
            <person name="Chen C."/>
            <person name="Cichocki N."/>
            <person name="Clum A."/>
            <person name="Culley D."/>
            <person name="Crous P.W."/>
            <person name="Fauchery L."/>
            <person name="Girlanda M."/>
            <person name="Hayes R.D."/>
            <person name="Keri Z."/>
            <person name="LaButti K."/>
            <person name="Lipzen A."/>
            <person name="Lombard V."/>
            <person name="Magnuson J."/>
            <person name="Maillard F."/>
            <person name="Murat C."/>
            <person name="Nolan M."/>
            <person name="Ohm R.A."/>
            <person name="Pangilinan J."/>
            <person name="Pereira M.F."/>
            <person name="Perotto S."/>
            <person name="Peter M."/>
            <person name="Pfister S."/>
            <person name="Riley R."/>
            <person name="Sitrit Y."/>
            <person name="Stielow J.B."/>
            <person name="Szollosi G."/>
            <person name="Zifcakova L."/>
            <person name="Stursova M."/>
            <person name="Spatafora J.W."/>
            <person name="Tedersoo L."/>
            <person name="Vaario L.M."/>
            <person name="Yamada A."/>
            <person name="Yan M."/>
            <person name="Wang P."/>
            <person name="Xu J."/>
            <person name="Bruns T."/>
            <person name="Baldrian P."/>
            <person name="Vilgalys R."/>
            <person name="Dunand C."/>
            <person name="Henrissat B."/>
            <person name="Grigoriev I.V."/>
            <person name="Hibbett D."/>
            <person name="Nagy L.G."/>
            <person name="Martin F.M."/>
        </authorList>
    </citation>
    <scope>NUCLEOTIDE SEQUENCE</scope>
    <source>
        <strain evidence="1">UP504</strain>
    </source>
</reference>
<keyword evidence="2" id="KW-1185">Reference proteome</keyword>
<dbReference type="OrthoDB" id="5366606at2759"/>
<accession>A0A9P6B1Q9</accession>
<sequence length="151" mass="16511">MVPQQFSIRYQHGITGGFAPPTPNLIHILSRTIDAPDKVMVMSQTRLDGTPSLSPAKTKSLDVTTERTEGMVNELQKILEELPFEIPTGSTPDVYGMDQSIMLIVDNNVVWANAGPQGCSPGPSGIQPTAEHQKRFREAVVIIEKLVTQSQ</sequence>
<proteinExistence type="predicted"/>
<name>A0A9P6B1Q9_9AGAM</name>
<dbReference type="AlphaFoldDB" id="A0A9P6B1Q9"/>
<organism evidence="1 2">
    <name type="scientific">Hydnum rufescens UP504</name>
    <dbReference type="NCBI Taxonomy" id="1448309"/>
    <lineage>
        <taxon>Eukaryota</taxon>
        <taxon>Fungi</taxon>
        <taxon>Dikarya</taxon>
        <taxon>Basidiomycota</taxon>
        <taxon>Agaricomycotina</taxon>
        <taxon>Agaricomycetes</taxon>
        <taxon>Cantharellales</taxon>
        <taxon>Hydnaceae</taxon>
        <taxon>Hydnum</taxon>
    </lineage>
</organism>
<dbReference type="EMBL" id="MU128943">
    <property type="protein sequence ID" value="KAF9516093.1"/>
    <property type="molecule type" value="Genomic_DNA"/>
</dbReference>
<dbReference type="Proteomes" id="UP000886523">
    <property type="component" value="Unassembled WGS sequence"/>
</dbReference>